<evidence type="ECO:0000256" key="12">
    <source>
        <dbReference type="ARBA" id="ARBA00023157"/>
    </source>
</evidence>
<comment type="catalytic activity">
    <reaction evidence="16 17">
        <text>L-seryl-[protein] + ATP = O-phospho-L-seryl-[protein] + ADP + H(+)</text>
        <dbReference type="Rhea" id="RHEA:17989"/>
        <dbReference type="Rhea" id="RHEA-COMP:9863"/>
        <dbReference type="Rhea" id="RHEA-COMP:11604"/>
        <dbReference type="ChEBI" id="CHEBI:15378"/>
        <dbReference type="ChEBI" id="CHEBI:29999"/>
        <dbReference type="ChEBI" id="CHEBI:30616"/>
        <dbReference type="ChEBI" id="CHEBI:83421"/>
        <dbReference type="ChEBI" id="CHEBI:456216"/>
        <dbReference type="EC" id="2.7.11.1"/>
    </reaction>
</comment>
<keyword evidence="8 17" id="KW-0418">Kinase</keyword>
<evidence type="ECO:0000256" key="17">
    <source>
        <dbReference type="PIRNR" id="PIRNR000641"/>
    </source>
</evidence>
<dbReference type="Gene3D" id="3.30.200.20">
    <property type="entry name" value="Phosphorylase Kinase, domain 1"/>
    <property type="match status" value="1"/>
</dbReference>
<sequence length="849" mass="94013">MQTSYIPRPVVMPPLYPVLVVGFAVFLFCVLHAPCSAATAIGDTLAAGQALAAGDKLVSRNGKFALGFFQFQQSLGGRTTGESIDNTTTTTTISSPGWYLGIWFNKIPVFTPVWVANRERAITRSELLITQFHVSIDGNLIISSAGSVIWNSTIVVSSTNSSTYIIVLKNTGNLALVPNTSSNGEPLWQSFDYPTDAALPGVKIGRNKVTGFSHQLISKKSLIDPDLGSYSLNIHTDGVLQLKTRNTPVVTYWSWPSGKLGVLVSTMSALIDVDPRAKGLLKPTYIDNDKEVYFTYTIMNESTSTFFPIDTSGQLKLMLWSEANQTWETIYAQPSDFCITYAVCGPFTICNSNSGPLPCDCMETFSMKSTQEWELGDRTGGCVRNTPLDCRTNNKSNASSTDVFHPIPHVTLPYDPQRIEDVTTQSDCAEACLHDCSCNAYSYSDSYSNCSIWHGELLNVNQDDGNGISSQDVLYLRLAARDFQGTTKKNKRIPRVVIVACIVGFGLIMVMVLLMIWRNRLKWCYHPSHDNDIQGSGEGIVAFKYTSLCRATKNFSERLGGGGFGSVFKGVLSDSTTIAVKRFDGDRQGENQFRAEVSSIGMIQHINLVKLIGFCCEGDERLLVYEHMSNGSLDSHLFKSNASFLINWSTRYQIAIGVARGLRYLHHSCHKCIIHCDIKPENILLDASFIPKISDFGMSAIVGRDFSRVLTTFRGTTEYLAPEWLSGVPITPKVDVYSFGMVLLEMISGRRNSLELHSSNSYHDAYFPVQAITKLHEGDMWSLVDTQLQGDFDLAGVERVCKVACWCIQDNEVHRPTMVEVVHFLEGLKELDMPPMPRRLAAIAERSNV</sequence>
<dbReference type="Pfam" id="PF01453">
    <property type="entry name" value="B_lectin"/>
    <property type="match status" value="1"/>
</dbReference>
<evidence type="ECO:0000256" key="15">
    <source>
        <dbReference type="ARBA" id="ARBA00047899"/>
    </source>
</evidence>
<dbReference type="GO" id="GO:0051707">
    <property type="term" value="P:response to other organism"/>
    <property type="evidence" value="ECO:0007669"/>
    <property type="project" value="UniProtKB-ARBA"/>
</dbReference>
<dbReference type="PROSITE" id="PS00107">
    <property type="entry name" value="PROTEIN_KINASE_ATP"/>
    <property type="match status" value="1"/>
</dbReference>
<keyword evidence="13" id="KW-0675">Receptor</keyword>
<dbReference type="Pfam" id="PF00069">
    <property type="entry name" value="Pkinase"/>
    <property type="match status" value="1"/>
</dbReference>
<dbReference type="InterPro" id="IPR011009">
    <property type="entry name" value="Kinase-like_dom_sf"/>
</dbReference>
<evidence type="ECO:0000259" key="22">
    <source>
        <dbReference type="PROSITE" id="PS50948"/>
    </source>
</evidence>
<keyword evidence="9 17" id="KW-0067">ATP-binding</keyword>
<dbReference type="InterPro" id="IPR000719">
    <property type="entry name" value="Prot_kinase_dom"/>
</dbReference>
<dbReference type="EC" id="2.7.11.1" evidence="17"/>
<dbReference type="EMBL" id="CM027688">
    <property type="protein sequence ID" value="KAG0516629.1"/>
    <property type="molecule type" value="Genomic_DNA"/>
</dbReference>
<evidence type="ECO:0000256" key="8">
    <source>
        <dbReference type="ARBA" id="ARBA00022777"/>
    </source>
</evidence>
<evidence type="ECO:0000256" key="14">
    <source>
        <dbReference type="ARBA" id="ARBA00023180"/>
    </source>
</evidence>
<dbReference type="Gene3D" id="1.10.510.10">
    <property type="entry name" value="Transferase(Phosphotransferase) domain 1"/>
    <property type="match status" value="1"/>
</dbReference>
<dbReference type="PANTHER" id="PTHR47974:SF19">
    <property type="entry name" value="RECEPTOR-LIKE SERINE_THREONINE-PROTEIN KINASE"/>
    <property type="match status" value="1"/>
</dbReference>
<keyword evidence="2 17" id="KW-0723">Serine/threonine-protein kinase</keyword>
<dbReference type="SUPFAM" id="SSF56112">
    <property type="entry name" value="Protein kinase-like (PK-like)"/>
    <property type="match status" value="1"/>
</dbReference>
<dbReference type="GO" id="GO:0005524">
    <property type="term" value="F:ATP binding"/>
    <property type="evidence" value="ECO:0007669"/>
    <property type="project" value="UniProtKB-UniRule"/>
</dbReference>
<dbReference type="PROSITE" id="PS50927">
    <property type="entry name" value="BULB_LECTIN"/>
    <property type="match status" value="1"/>
</dbReference>
<dbReference type="PIRSF" id="PIRSF000641">
    <property type="entry name" value="SRK"/>
    <property type="match status" value="1"/>
</dbReference>
<dbReference type="GO" id="GO:0016020">
    <property type="term" value="C:membrane"/>
    <property type="evidence" value="ECO:0007669"/>
    <property type="project" value="UniProtKB-SubCell"/>
</dbReference>
<keyword evidence="7 17" id="KW-0547">Nucleotide-binding</keyword>
<comment type="catalytic activity">
    <reaction evidence="15 17">
        <text>L-threonyl-[protein] + ATP = O-phospho-L-threonyl-[protein] + ADP + H(+)</text>
        <dbReference type="Rhea" id="RHEA:46608"/>
        <dbReference type="Rhea" id="RHEA-COMP:11060"/>
        <dbReference type="Rhea" id="RHEA-COMP:11605"/>
        <dbReference type="ChEBI" id="CHEBI:15378"/>
        <dbReference type="ChEBI" id="CHEBI:30013"/>
        <dbReference type="ChEBI" id="CHEBI:30616"/>
        <dbReference type="ChEBI" id="CHEBI:61977"/>
        <dbReference type="ChEBI" id="CHEBI:456216"/>
        <dbReference type="EC" id="2.7.11.1"/>
    </reaction>
</comment>
<evidence type="ECO:0000256" key="3">
    <source>
        <dbReference type="ARBA" id="ARBA00022536"/>
    </source>
</evidence>
<keyword evidence="5 19" id="KW-0812">Transmembrane</keyword>
<evidence type="ECO:0000256" key="6">
    <source>
        <dbReference type="ARBA" id="ARBA00022729"/>
    </source>
</evidence>
<feature type="binding site" evidence="18">
    <location>
        <position position="581"/>
    </location>
    <ligand>
        <name>ATP</name>
        <dbReference type="ChEBI" id="CHEBI:30616"/>
    </ligand>
</feature>
<dbReference type="CDD" id="cd01098">
    <property type="entry name" value="PAN_AP_plant"/>
    <property type="match status" value="1"/>
</dbReference>
<dbReference type="SMART" id="SM00220">
    <property type="entry name" value="S_TKc"/>
    <property type="match status" value="1"/>
</dbReference>
<dbReference type="InterPro" id="IPR024171">
    <property type="entry name" value="SRK-like_kinase"/>
</dbReference>
<dbReference type="PROSITE" id="PS50948">
    <property type="entry name" value="PAN"/>
    <property type="match status" value="1"/>
</dbReference>
<keyword evidence="10 19" id="KW-1133">Transmembrane helix</keyword>
<protein>
    <recommendedName>
        <fullName evidence="17">Receptor-like serine/threonine-protein kinase</fullName>
        <ecNumber evidence="17">2.7.11.1</ecNumber>
    </recommendedName>
</protein>
<feature type="domain" description="Bulb-type lectin" evidence="21">
    <location>
        <begin position="42"/>
        <end position="189"/>
    </location>
</feature>
<evidence type="ECO:0000256" key="16">
    <source>
        <dbReference type="ARBA" id="ARBA00048679"/>
    </source>
</evidence>
<dbReference type="InterPro" id="IPR000858">
    <property type="entry name" value="S_locus_glycoprot_dom"/>
</dbReference>
<evidence type="ECO:0000256" key="19">
    <source>
        <dbReference type="SAM" id="Phobius"/>
    </source>
</evidence>
<name>A0A921Q6R5_SORBI</name>
<dbReference type="Pfam" id="PF00954">
    <property type="entry name" value="S_locus_glycop"/>
    <property type="match status" value="1"/>
</dbReference>
<evidence type="ECO:0000256" key="11">
    <source>
        <dbReference type="ARBA" id="ARBA00023136"/>
    </source>
</evidence>
<dbReference type="SMART" id="SM00108">
    <property type="entry name" value="B_lectin"/>
    <property type="match status" value="1"/>
</dbReference>
<dbReference type="SMART" id="SM00473">
    <property type="entry name" value="PAN_AP"/>
    <property type="match status" value="1"/>
</dbReference>
<feature type="domain" description="Protein kinase" evidence="20">
    <location>
        <begin position="553"/>
        <end position="828"/>
    </location>
</feature>
<dbReference type="AlphaFoldDB" id="A0A921Q6R5"/>
<keyword evidence="14" id="KW-0325">Glycoprotein</keyword>
<evidence type="ECO:0000256" key="7">
    <source>
        <dbReference type="ARBA" id="ARBA00022741"/>
    </source>
</evidence>
<accession>A0A921Q6R5</accession>
<dbReference type="GO" id="GO:0048544">
    <property type="term" value="P:recognition of pollen"/>
    <property type="evidence" value="ECO:0007669"/>
    <property type="project" value="InterPro"/>
</dbReference>
<comment type="similarity">
    <text evidence="17">Belongs to the protein kinase superfamily. Ser/Thr protein kinase family.</text>
</comment>
<comment type="subcellular location">
    <subcellularLocation>
        <location evidence="1">Membrane</location>
        <topology evidence="1">Single-pass type I membrane protein</topology>
    </subcellularLocation>
</comment>
<keyword evidence="11 19" id="KW-0472">Membrane</keyword>
<dbReference type="GO" id="GO:0004674">
    <property type="term" value="F:protein serine/threonine kinase activity"/>
    <property type="evidence" value="ECO:0007669"/>
    <property type="project" value="UniProtKB-KW"/>
</dbReference>
<evidence type="ECO:0000259" key="21">
    <source>
        <dbReference type="PROSITE" id="PS50927"/>
    </source>
</evidence>
<keyword evidence="4 17" id="KW-0808">Transferase</keyword>
<proteinExistence type="inferred from homology"/>
<dbReference type="InterPro" id="IPR003609">
    <property type="entry name" value="Pan_app"/>
</dbReference>
<gene>
    <name evidence="23" type="ORF">BDA96_09G019700</name>
</gene>
<dbReference type="FunFam" id="3.30.200.20:FF:000178">
    <property type="entry name" value="serine/threonine-protein kinase PBS1-like"/>
    <property type="match status" value="1"/>
</dbReference>
<evidence type="ECO:0000313" key="23">
    <source>
        <dbReference type="EMBL" id="KAG0516629.1"/>
    </source>
</evidence>
<evidence type="ECO:0000256" key="1">
    <source>
        <dbReference type="ARBA" id="ARBA00004479"/>
    </source>
</evidence>
<dbReference type="Proteomes" id="UP000807115">
    <property type="component" value="Chromosome 9"/>
</dbReference>
<dbReference type="SUPFAM" id="SSF57414">
    <property type="entry name" value="Hairpin loop containing domain-like"/>
    <property type="match status" value="1"/>
</dbReference>
<organism evidence="23 24">
    <name type="scientific">Sorghum bicolor</name>
    <name type="common">Sorghum</name>
    <name type="synonym">Sorghum vulgare</name>
    <dbReference type="NCBI Taxonomy" id="4558"/>
    <lineage>
        <taxon>Eukaryota</taxon>
        <taxon>Viridiplantae</taxon>
        <taxon>Streptophyta</taxon>
        <taxon>Embryophyta</taxon>
        <taxon>Tracheophyta</taxon>
        <taxon>Spermatophyta</taxon>
        <taxon>Magnoliopsida</taxon>
        <taxon>Liliopsida</taxon>
        <taxon>Poales</taxon>
        <taxon>Poaceae</taxon>
        <taxon>PACMAD clade</taxon>
        <taxon>Panicoideae</taxon>
        <taxon>Andropogonodae</taxon>
        <taxon>Andropogoneae</taxon>
        <taxon>Sorghinae</taxon>
        <taxon>Sorghum</taxon>
    </lineage>
</organism>
<dbReference type="InterPro" id="IPR008271">
    <property type="entry name" value="Ser/Thr_kinase_AS"/>
</dbReference>
<dbReference type="OrthoDB" id="614505at2759"/>
<dbReference type="Gene3D" id="2.90.10.10">
    <property type="entry name" value="Bulb-type lectin domain"/>
    <property type="match status" value="1"/>
</dbReference>
<keyword evidence="12" id="KW-1015">Disulfide bond</keyword>
<dbReference type="SUPFAM" id="SSF51110">
    <property type="entry name" value="alpha-D-mannose-specific plant lectins"/>
    <property type="match status" value="1"/>
</dbReference>
<dbReference type="InterPro" id="IPR001480">
    <property type="entry name" value="Bulb-type_lectin_dom"/>
</dbReference>
<evidence type="ECO:0000256" key="18">
    <source>
        <dbReference type="PROSITE-ProRule" id="PRU10141"/>
    </source>
</evidence>
<evidence type="ECO:0000256" key="2">
    <source>
        <dbReference type="ARBA" id="ARBA00022527"/>
    </source>
</evidence>
<feature type="domain" description="Apple" evidence="22">
    <location>
        <begin position="390"/>
        <end position="480"/>
    </location>
</feature>
<dbReference type="InterPro" id="IPR036426">
    <property type="entry name" value="Bulb-type_lectin_dom_sf"/>
</dbReference>
<evidence type="ECO:0000259" key="20">
    <source>
        <dbReference type="PROSITE" id="PS50011"/>
    </source>
</evidence>
<keyword evidence="6" id="KW-0732">Signal</keyword>
<dbReference type="FunFam" id="1.10.510.10:FF:000227">
    <property type="entry name" value="Serine/threonine-protein kinase"/>
    <property type="match status" value="1"/>
</dbReference>
<evidence type="ECO:0000256" key="10">
    <source>
        <dbReference type="ARBA" id="ARBA00022989"/>
    </source>
</evidence>
<dbReference type="PANTHER" id="PTHR47974">
    <property type="entry name" value="OS07G0415500 PROTEIN"/>
    <property type="match status" value="1"/>
</dbReference>
<evidence type="ECO:0000256" key="5">
    <source>
        <dbReference type="ARBA" id="ARBA00022692"/>
    </source>
</evidence>
<evidence type="ECO:0000256" key="9">
    <source>
        <dbReference type="ARBA" id="ARBA00022840"/>
    </source>
</evidence>
<dbReference type="Pfam" id="PF08276">
    <property type="entry name" value="PAN_2"/>
    <property type="match status" value="1"/>
</dbReference>
<evidence type="ECO:0000256" key="13">
    <source>
        <dbReference type="ARBA" id="ARBA00023170"/>
    </source>
</evidence>
<feature type="transmembrane region" description="Helical" evidence="19">
    <location>
        <begin position="496"/>
        <end position="517"/>
    </location>
</feature>
<dbReference type="CDD" id="cd00028">
    <property type="entry name" value="B_lectin"/>
    <property type="match status" value="1"/>
</dbReference>
<dbReference type="PROSITE" id="PS50011">
    <property type="entry name" value="PROTEIN_KINASE_DOM"/>
    <property type="match status" value="1"/>
</dbReference>
<keyword evidence="3" id="KW-0245">EGF-like domain</keyword>
<evidence type="ECO:0000313" key="24">
    <source>
        <dbReference type="Proteomes" id="UP000807115"/>
    </source>
</evidence>
<comment type="caution">
    <text evidence="23">The sequence shown here is derived from an EMBL/GenBank/DDBJ whole genome shotgun (WGS) entry which is preliminary data.</text>
</comment>
<evidence type="ECO:0000256" key="4">
    <source>
        <dbReference type="ARBA" id="ARBA00022679"/>
    </source>
</evidence>
<dbReference type="PROSITE" id="PS00108">
    <property type="entry name" value="PROTEIN_KINASE_ST"/>
    <property type="match status" value="1"/>
</dbReference>
<reference evidence="23" key="1">
    <citation type="journal article" date="2019" name="BMC Genomics">
        <title>A new reference genome for Sorghum bicolor reveals high levels of sequence similarity between sweet and grain genotypes: implications for the genetics of sugar metabolism.</title>
        <authorList>
            <person name="Cooper E.A."/>
            <person name="Brenton Z.W."/>
            <person name="Flinn B.S."/>
            <person name="Jenkins J."/>
            <person name="Shu S."/>
            <person name="Flowers D."/>
            <person name="Luo F."/>
            <person name="Wang Y."/>
            <person name="Xia P."/>
            <person name="Barry K."/>
            <person name="Daum C."/>
            <person name="Lipzen A."/>
            <person name="Yoshinaga Y."/>
            <person name="Schmutz J."/>
            <person name="Saski C."/>
            <person name="Vermerris W."/>
            <person name="Kresovich S."/>
        </authorList>
    </citation>
    <scope>NUCLEOTIDE SEQUENCE</scope>
</reference>
<dbReference type="InterPro" id="IPR017441">
    <property type="entry name" value="Protein_kinase_ATP_BS"/>
</dbReference>
<reference evidence="23" key="2">
    <citation type="submission" date="2020-10" db="EMBL/GenBank/DDBJ databases">
        <authorList>
            <person name="Cooper E.A."/>
            <person name="Brenton Z.W."/>
            <person name="Flinn B.S."/>
            <person name="Jenkins J."/>
            <person name="Shu S."/>
            <person name="Flowers D."/>
            <person name="Luo F."/>
            <person name="Wang Y."/>
            <person name="Xia P."/>
            <person name="Barry K."/>
            <person name="Daum C."/>
            <person name="Lipzen A."/>
            <person name="Yoshinaga Y."/>
            <person name="Schmutz J."/>
            <person name="Saski C."/>
            <person name="Vermerris W."/>
            <person name="Kresovich S."/>
        </authorList>
    </citation>
    <scope>NUCLEOTIDE SEQUENCE</scope>
</reference>